<organism evidence="1 2">
    <name type="scientific">Thelonectria olida</name>
    <dbReference type="NCBI Taxonomy" id="1576542"/>
    <lineage>
        <taxon>Eukaryota</taxon>
        <taxon>Fungi</taxon>
        <taxon>Dikarya</taxon>
        <taxon>Ascomycota</taxon>
        <taxon>Pezizomycotina</taxon>
        <taxon>Sordariomycetes</taxon>
        <taxon>Hypocreomycetidae</taxon>
        <taxon>Hypocreales</taxon>
        <taxon>Nectriaceae</taxon>
        <taxon>Thelonectria</taxon>
    </lineage>
</organism>
<dbReference type="OrthoDB" id="2735536at2759"/>
<comment type="caution">
    <text evidence="1">The sequence shown here is derived from an EMBL/GenBank/DDBJ whole genome shotgun (WGS) entry which is preliminary data.</text>
</comment>
<accession>A0A9P8VPZ0</accession>
<dbReference type="AlphaFoldDB" id="A0A9P8VPZ0"/>
<dbReference type="EMBL" id="JAGPYM010000050">
    <property type="protein sequence ID" value="KAH6871799.1"/>
    <property type="molecule type" value="Genomic_DNA"/>
</dbReference>
<protein>
    <submittedName>
        <fullName evidence="1">Uncharacterized protein</fullName>
    </submittedName>
</protein>
<name>A0A9P8VPZ0_9HYPO</name>
<reference evidence="1 2" key="1">
    <citation type="journal article" date="2021" name="Nat. Commun.">
        <title>Genetic determinants of endophytism in the Arabidopsis root mycobiome.</title>
        <authorList>
            <person name="Mesny F."/>
            <person name="Miyauchi S."/>
            <person name="Thiergart T."/>
            <person name="Pickel B."/>
            <person name="Atanasova L."/>
            <person name="Karlsson M."/>
            <person name="Huettel B."/>
            <person name="Barry K.W."/>
            <person name="Haridas S."/>
            <person name="Chen C."/>
            <person name="Bauer D."/>
            <person name="Andreopoulos W."/>
            <person name="Pangilinan J."/>
            <person name="LaButti K."/>
            <person name="Riley R."/>
            <person name="Lipzen A."/>
            <person name="Clum A."/>
            <person name="Drula E."/>
            <person name="Henrissat B."/>
            <person name="Kohler A."/>
            <person name="Grigoriev I.V."/>
            <person name="Martin F.M."/>
            <person name="Hacquard S."/>
        </authorList>
    </citation>
    <scope>NUCLEOTIDE SEQUENCE [LARGE SCALE GENOMIC DNA]</scope>
    <source>
        <strain evidence="1 2">MPI-CAGE-CH-0241</strain>
    </source>
</reference>
<sequence>MRPPCVSTRPAKKKLQVVPNCALGKVLLPKHQGFPTSVGLLKTIWDSHVTPELISMFTARTLTQAIRQAQNDSTIEWFTDVVDIARIHVASLLFPEVQGERLISYEGCFNINDLLHIFREVQPNRTFPDDVLNFMLSTQVDAPCRDRPSHLFPIIVRILNKS</sequence>
<keyword evidence="2" id="KW-1185">Reference proteome</keyword>
<evidence type="ECO:0000313" key="1">
    <source>
        <dbReference type="EMBL" id="KAH6871799.1"/>
    </source>
</evidence>
<dbReference type="Gene3D" id="3.40.50.720">
    <property type="entry name" value="NAD(P)-binding Rossmann-like Domain"/>
    <property type="match status" value="1"/>
</dbReference>
<proteinExistence type="predicted"/>
<evidence type="ECO:0000313" key="2">
    <source>
        <dbReference type="Proteomes" id="UP000777438"/>
    </source>
</evidence>
<dbReference type="Proteomes" id="UP000777438">
    <property type="component" value="Unassembled WGS sequence"/>
</dbReference>
<gene>
    <name evidence="1" type="ORF">B0T10DRAFT_590573</name>
</gene>